<keyword evidence="2" id="KW-1185">Reference proteome</keyword>
<evidence type="ECO:0000313" key="2">
    <source>
        <dbReference type="Proteomes" id="UP000182658"/>
    </source>
</evidence>
<accession>A0A1J7JAZ4</accession>
<dbReference type="InterPro" id="IPR022085">
    <property type="entry name" value="OpdG"/>
</dbReference>
<dbReference type="Pfam" id="PF12311">
    <property type="entry name" value="DUF3632"/>
    <property type="match status" value="1"/>
</dbReference>
<dbReference type="OrthoDB" id="3350591at2759"/>
<dbReference type="AlphaFoldDB" id="A0A1J7JAZ4"/>
<dbReference type="Proteomes" id="UP000182658">
    <property type="component" value="Unassembled WGS sequence"/>
</dbReference>
<organism evidence="1 2">
    <name type="scientific">Coniochaeta ligniaria NRRL 30616</name>
    <dbReference type="NCBI Taxonomy" id="1408157"/>
    <lineage>
        <taxon>Eukaryota</taxon>
        <taxon>Fungi</taxon>
        <taxon>Dikarya</taxon>
        <taxon>Ascomycota</taxon>
        <taxon>Pezizomycotina</taxon>
        <taxon>Sordariomycetes</taxon>
        <taxon>Sordariomycetidae</taxon>
        <taxon>Coniochaetales</taxon>
        <taxon>Coniochaetaceae</taxon>
        <taxon>Coniochaeta</taxon>
    </lineage>
</organism>
<evidence type="ECO:0000313" key="1">
    <source>
        <dbReference type="EMBL" id="OIW30465.1"/>
    </source>
</evidence>
<protein>
    <submittedName>
        <fullName evidence="1">Uncharacterized protein</fullName>
    </submittedName>
</protein>
<reference evidence="1 2" key="1">
    <citation type="submission" date="2016-10" db="EMBL/GenBank/DDBJ databases">
        <title>Draft genome sequence of Coniochaeta ligniaria NRRL30616, a lignocellulolytic fungus for bioabatement of inhibitors in plant biomass hydrolysates.</title>
        <authorList>
            <consortium name="DOE Joint Genome Institute"/>
            <person name="Jimenez D.J."/>
            <person name="Hector R.E."/>
            <person name="Riley R."/>
            <person name="Sun H."/>
            <person name="Grigoriev I.V."/>
            <person name="Van Elsas J.D."/>
            <person name="Nichols N.N."/>
        </authorList>
    </citation>
    <scope>NUCLEOTIDE SEQUENCE [LARGE SCALE GENOMIC DNA]</scope>
    <source>
        <strain evidence="1 2">NRRL 30616</strain>
    </source>
</reference>
<gene>
    <name evidence="1" type="ORF">CONLIGDRAFT_630451</name>
</gene>
<sequence length="183" mass="20381">MGSRHPIEASPEEWIACSSFLGRLTGAGLTECWGLGVWALNDALSKRYWQGRTPRQTLECVVLAGAEYIKHASYKLAKIGAQSNGGWAPALILDSWNSWKDRFGEVAELFDDGPGPGPVQWAAWSARDHMSAMEKMTGLMRDRSKERGRGGHEKRRAVYPMVMRRSPVRSVPFRGPSKRCCTS</sequence>
<dbReference type="InParanoid" id="A0A1J7JAZ4"/>
<name>A0A1J7JAZ4_9PEZI</name>
<proteinExistence type="predicted"/>
<dbReference type="EMBL" id="KV875096">
    <property type="protein sequence ID" value="OIW30465.1"/>
    <property type="molecule type" value="Genomic_DNA"/>
</dbReference>